<evidence type="ECO:0000256" key="4">
    <source>
        <dbReference type="PIRSR" id="PIRSR006806-1"/>
    </source>
</evidence>
<protein>
    <recommendedName>
        <fullName evidence="5">5-formyltetrahydrofolate cyclo-ligase</fullName>
        <ecNumber evidence="5">6.3.3.2</ecNumber>
    </recommendedName>
</protein>
<comment type="cofactor">
    <cofactor evidence="5">
        <name>Mg(2+)</name>
        <dbReference type="ChEBI" id="CHEBI:18420"/>
    </cofactor>
</comment>
<reference evidence="6" key="2">
    <citation type="submission" date="2021-04" db="EMBL/GenBank/DDBJ databases">
        <authorList>
            <person name="Gilroy R."/>
        </authorList>
    </citation>
    <scope>NUCLEOTIDE SEQUENCE</scope>
    <source>
        <strain evidence="6">1345</strain>
    </source>
</reference>
<dbReference type="GO" id="GO:0005524">
    <property type="term" value="F:ATP binding"/>
    <property type="evidence" value="ECO:0007669"/>
    <property type="project" value="UniProtKB-KW"/>
</dbReference>
<gene>
    <name evidence="6" type="ORF">H9729_07215</name>
</gene>
<dbReference type="Proteomes" id="UP000886750">
    <property type="component" value="Unassembled WGS sequence"/>
</dbReference>
<comment type="catalytic activity">
    <reaction evidence="5">
        <text>(6S)-5-formyl-5,6,7,8-tetrahydrofolate + ATP = (6R)-5,10-methenyltetrahydrofolate + ADP + phosphate</text>
        <dbReference type="Rhea" id="RHEA:10488"/>
        <dbReference type="ChEBI" id="CHEBI:30616"/>
        <dbReference type="ChEBI" id="CHEBI:43474"/>
        <dbReference type="ChEBI" id="CHEBI:57455"/>
        <dbReference type="ChEBI" id="CHEBI:57457"/>
        <dbReference type="ChEBI" id="CHEBI:456216"/>
        <dbReference type="EC" id="6.3.3.2"/>
    </reaction>
</comment>
<keyword evidence="5" id="KW-0479">Metal-binding</keyword>
<sequence>MEKRMDAEVGSAKAALRRTMKARRAAEPDRAVPDGEILKNLFSVPAFSAAEDVFIYYSLPEEADTHRIIGELLAQNKRVYLPRTEGKDMIFVRYAGGPLQRGRFGVFEPAGEGVPSIGSIGSAVCILPLLAADRQFHRLGYGGGYYDRFLAVRGKDMLKIGIGYDFQLIDRVPSEGHDILLDMLVTDAGVLVRKKIGG</sequence>
<dbReference type="NCBIfam" id="TIGR02727">
    <property type="entry name" value="MTHFS_bact"/>
    <property type="match status" value="1"/>
</dbReference>
<dbReference type="InterPro" id="IPR037171">
    <property type="entry name" value="NagB/RpiA_transferase-like"/>
</dbReference>
<dbReference type="SUPFAM" id="SSF100950">
    <property type="entry name" value="NagB/RpiA/CoA transferase-like"/>
    <property type="match status" value="1"/>
</dbReference>
<dbReference type="PANTHER" id="PTHR23407:SF1">
    <property type="entry name" value="5-FORMYLTETRAHYDROFOLATE CYCLO-LIGASE"/>
    <property type="match status" value="1"/>
</dbReference>
<dbReference type="EMBL" id="DXCQ01000066">
    <property type="protein sequence ID" value="HIY97461.1"/>
    <property type="molecule type" value="Genomic_DNA"/>
</dbReference>
<dbReference type="PANTHER" id="PTHR23407">
    <property type="entry name" value="ATPASE INHIBITOR/5-FORMYLTETRAHYDROFOLATE CYCLO-LIGASE"/>
    <property type="match status" value="1"/>
</dbReference>
<reference evidence="6" key="1">
    <citation type="journal article" date="2021" name="PeerJ">
        <title>Extensive microbial diversity within the chicken gut microbiome revealed by metagenomics and culture.</title>
        <authorList>
            <person name="Gilroy R."/>
            <person name="Ravi A."/>
            <person name="Getino M."/>
            <person name="Pursley I."/>
            <person name="Horton D.L."/>
            <person name="Alikhan N.F."/>
            <person name="Baker D."/>
            <person name="Gharbi K."/>
            <person name="Hall N."/>
            <person name="Watson M."/>
            <person name="Adriaenssens E.M."/>
            <person name="Foster-Nyarko E."/>
            <person name="Jarju S."/>
            <person name="Secka A."/>
            <person name="Antonio M."/>
            <person name="Oren A."/>
            <person name="Chaudhuri R.R."/>
            <person name="La Ragione R."/>
            <person name="Hildebrand F."/>
            <person name="Pallen M.J."/>
        </authorList>
    </citation>
    <scope>NUCLEOTIDE SEQUENCE</scope>
    <source>
        <strain evidence="6">1345</strain>
    </source>
</reference>
<dbReference type="GO" id="GO:0030272">
    <property type="term" value="F:5-formyltetrahydrofolate cyclo-ligase activity"/>
    <property type="evidence" value="ECO:0007669"/>
    <property type="project" value="UniProtKB-EC"/>
</dbReference>
<dbReference type="GO" id="GO:0009396">
    <property type="term" value="P:folic acid-containing compound biosynthetic process"/>
    <property type="evidence" value="ECO:0007669"/>
    <property type="project" value="TreeGrafter"/>
</dbReference>
<feature type="binding site" evidence="4">
    <location>
        <begin position="138"/>
        <end position="146"/>
    </location>
    <ligand>
        <name>ATP</name>
        <dbReference type="ChEBI" id="CHEBI:30616"/>
    </ligand>
</feature>
<comment type="caution">
    <text evidence="6">The sequence shown here is derived from an EMBL/GenBank/DDBJ whole genome shotgun (WGS) entry which is preliminary data.</text>
</comment>
<dbReference type="AlphaFoldDB" id="A0A9D1ZVX1"/>
<dbReference type="EC" id="6.3.3.2" evidence="5"/>
<keyword evidence="2 4" id="KW-0547">Nucleotide-binding</keyword>
<evidence type="ECO:0000313" key="7">
    <source>
        <dbReference type="Proteomes" id="UP000886750"/>
    </source>
</evidence>
<dbReference type="Gene3D" id="3.40.50.10420">
    <property type="entry name" value="NagB/RpiA/CoA transferase-like"/>
    <property type="match status" value="1"/>
</dbReference>
<feature type="binding site" evidence="4">
    <location>
        <position position="62"/>
    </location>
    <ligand>
        <name>substrate</name>
    </ligand>
</feature>
<evidence type="ECO:0000256" key="5">
    <source>
        <dbReference type="RuleBase" id="RU361279"/>
    </source>
</evidence>
<organism evidence="6 7">
    <name type="scientific">Candidatus Borkfalkia excrementigallinarum</name>
    <dbReference type="NCBI Taxonomy" id="2838506"/>
    <lineage>
        <taxon>Bacteria</taxon>
        <taxon>Bacillati</taxon>
        <taxon>Bacillota</taxon>
        <taxon>Clostridia</taxon>
        <taxon>Christensenellales</taxon>
        <taxon>Christensenellaceae</taxon>
        <taxon>Candidatus Borkfalkia</taxon>
    </lineage>
</organism>
<evidence type="ECO:0000256" key="3">
    <source>
        <dbReference type="ARBA" id="ARBA00022840"/>
    </source>
</evidence>
<dbReference type="InterPro" id="IPR024185">
    <property type="entry name" value="FTHF_cligase-like_sf"/>
</dbReference>
<dbReference type="InterPro" id="IPR002698">
    <property type="entry name" value="FTHF_cligase"/>
</dbReference>
<comment type="similarity">
    <text evidence="1 5">Belongs to the 5-formyltetrahydrofolate cyclo-ligase family.</text>
</comment>
<accession>A0A9D1ZVX1</accession>
<keyword evidence="3 4" id="KW-0067">ATP-binding</keyword>
<feature type="binding site" evidence="4">
    <location>
        <begin position="13"/>
        <end position="17"/>
    </location>
    <ligand>
        <name>ATP</name>
        <dbReference type="ChEBI" id="CHEBI:30616"/>
    </ligand>
</feature>
<dbReference type="GO" id="GO:0046872">
    <property type="term" value="F:metal ion binding"/>
    <property type="evidence" value="ECO:0007669"/>
    <property type="project" value="UniProtKB-KW"/>
</dbReference>
<name>A0A9D1ZVX1_9FIRM</name>
<dbReference type="GO" id="GO:0035999">
    <property type="term" value="P:tetrahydrofolate interconversion"/>
    <property type="evidence" value="ECO:0007669"/>
    <property type="project" value="TreeGrafter"/>
</dbReference>
<keyword evidence="5" id="KW-0460">Magnesium</keyword>
<dbReference type="PIRSF" id="PIRSF006806">
    <property type="entry name" value="FTHF_cligase"/>
    <property type="match status" value="1"/>
</dbReference>
<evidence type="ECO:0000256" key="2">
    <source>
        <dbReference type="ARBA" id="ARBA00022741"/>
    </source>
</evidence>
<dbReference type="Pfam" id="PF01812">
    <property type="entry name" value="5-FTHF_cyc-lig"/>
    <property type="match status" value="1"/>
</dbReference>
<proteinExistence type="inferred from homology"/>
<keyword evidence="6" id="KW-0436">Ligase</keyword>
<evidence type="ECO:0000256" key="1">
    <source>
        <dbReference type="ARBA" id="ARBA00010638"/>
    </source>
</evidence>
<evidence type="ECO:0000313" key="6">
    <source>
        <dbReference type="EMBL" id="HIY97461.1"/>
    </source>
</evidence>